<proteinExistence type="predicted"/>
<feature type="region of interest" description="Disordered" evidence="1">
    <location>
        <begin position="147"/>
        <end position="173"/>
    </location>
</feature>
<reference evidence="2" key="1">
    <citation type="journal article" date="2019" name="Nat. Med.">
        <title>A library of human gut bacterial isolates paired with longitudinal multiomics data enables mechanistic microbiome research.</title>
        <authorList>
            <person name="Poyet M."/>
            <person name="Groussin M."/>
            <person name="Gibbons S.M."/>
            <person name="Avila-Pacheco J."/>
            <person name="Jiang X."/>
            <person name="Kearney S.M."/>
            <person name="Perrotta A.R."/>
            <person name="Berdy B."/>
            <person name="Zhao S."/>
            <person name="Lieberman T.D."/>
            <person name="Swanson P.K."/>
            <person name="Smith M."/>
            <person name="Roesemann S."/>
            <person name="Alexander J.E."/>
            <person name="Rich S.A."/>
            <person name="Livny J."/>
            <person name="Vlamakis H."/>
            <person name="Clish C."/>
            <person name="Bullock K."/>
            <person name="Deik A."/>
            <person name="Scott J."/>
            <person name="Pierce K.A."/>
            <person name="Xavier R.J."/>
            <person name="Alm E.J."/>
        </authorList>
    </citation>
    <scope>NUCLEOTIDE SEQUENCE</scope>
    <source>
        <strain evidence="2">BIOML-A4</strain>
    </source>
</reference>
<organism evidence="2">
    <name type="scientific">Parabacteroides goldsteinii</name>
    <dbReference type="NCBI Taxonomy" id="328812"/>
    <lineage>
        <taxon>Bacteria</taxon>
        <taxon>Pseudomonadati</taxon>
        <taxon>Bacteroidota</taxon>
        <taxon>Bacteroidia</taxon>
        <taxon>Bacteroidales</taxon>
        <taxon>Tannerellaceae</taxon>
        <taxon>Parabacteroides</taxon>
    </lineage>
</organism>
<dbReference type="RefSeq" id="WP_044214516.1">
    <property type="nucleotide sequence ID" value="NZ_CAJSYT010000001.1"/>
</dbReference>
<gene>
    <name evidence="2" type="ORF">GKE01_12395</name>
</gene>
<accession>A0A6G1ZE85</accession>
<evidence type="ECO:0000313" key="2">
    <source>
        <dbReference type="EMBL" id="MRY12263.1"/>
    </source>
</evidence>
<dbReference type="AlphaFoldDB" id="A0A6G1ZE85"/>
<name>A0A6G1ZE85_9BACT</name>
<dbReference type="EMBL" id="WKLP01000016">
    <property type="protein sequence ID" value="MRY12263.1"/>
    <property type="molecule type" value="Genomic_DNA"/>
</dbReference>
<feature type="region of interest" description="Disordered" evidence="1">
    <location>
        <begin position="248"/>
        <end position="278"/>
    </location>
</feature>
<sequence>MPRIRTIVPDFWEDERFSNVSLPACLLYIGMKNFADDSGVILANETIIKSKVFPAREDIRKQQVSGWLQELIENSILVPLKYENKSYYVMDFSSERIDKPQKSKIPAEVIENVLAGNNQSNSGTFANDLEQSKMFDHIPAVEERIGEDCKGEEGDTRAGTHDPTPKSEKPKNENFEKFKLWIADNAPNVAKLKEPFTEEQFERIKKEFPLPLIQDTLVSMHNFRELLKKYVSANLTFRKWAKRDLEKYQNGQTTSNTTSVNPRQNNRYSSGRTNAENNRTSLERLGELADAILQSPTPENG</sequence>
<protein>
    <submittedName>
        <fullName evidence="2">Uncharacterized protein</fullName>
    </submittedName>
</protein>
<feature type="compositionally biased region" description="Polar residues" evidence="1">
    <location>
        <begin position="249"/>
        <end position="278"/>
    </location>
</feature>
<comment type="caution">
    <text evidence="2">The sequence shown here is derived from an EMBL/GenBank/DDBJ whole genome shotgun (WGS) entry which is preliminary data.</text>
</comment>
<evidence type="ECO:0000256" key="1">
    <source>
        <dbReference type="SAM" id="MobiDB-lite"/>
    </source>
</evidence>